<dbReference type="GO" id="GO:0006355">
    <property type="term" value="P:regulation of DNA-templated transcription"/>
    <property type="evidence" value="ECO:0007669"/>
    <property type="project" value="TreeGrafter"/>
</dbReference>
<dbReference type="GO" id="GO:0001540">
    <property type="term" value="F:amyloid-beta binding"/>
    <property type="evidence" value="ECO:0007669"/>
    <property type="project" value="InterPro"/>
</dbReference>
<dbReference type="PROSITE" id="PS01159">
    <property type="entry name" value="WW_DOMAIN_1"/>
    <property type="match status" value="1"/>
</dbReference>
<feature type="compositionally biased region" description="Low complexity" evidence="3">
    <location>
        <begin position="357"/>
        <end position="369"/>
    </location>
</feature>
<keyword evidence="2" id="KW-0677">Repeat</keyword>
<dbReference type="SUPFAM" id="SSF50729">
    <property type="entry name" value="PH domain-like"/>
    <property type="match status" value="2"/>
</dbReference>
<dbReference type="SMART" id="SM00456">
    <property type="entry name" value="WW"/>
    <property type="match status" value="1"/>
</dbReference>
<dbReference type="PROSITE" id="PS01179">
    <property type="entry name" value="PID"/>
    <property type="match status" value="2"/>
</dbReference>
<reference evidence="6 7" key="1">
    <citation type="submission" date="2013-11" db="EMBL/GenBank/DDBJ databases">
        <title>The Damaraland mole rat (Fukomys damarensis) genome and evolution of African mole rats.</title>
        <authorList>
            <person name="Gladyshev V.N."/>
            <person name="Fang X."/>
        </authorList>
    </citation>
    <scope>NUCLEOTIDE SEQUENCE [LARGE SCALE GENOMIC DNA]</scope>
    <source>
        <tissue evidence="6">Liver</tissue>
    </source>
</reference>
<evidence type="ECO:0000256" key="3">
    <source>
        <dbReference type="SAM" id="MobiDB-lite"/>
    </source>
</evidence>
<name>A0A091D3H7_FUKDA</name>
<evidence type="ECO:0000259" key="4">
    <source>
        <dbReference type="PROSITE" id="PS01179"/>
    </source>
</evidence>
<dbReference type="CDD" id="cd00201">
    <property type="entry name" value="WW"/>
    <property type="match status" value="1"/>
</dbReference>
<evidence type="ECO:0000259" key="5">
    <source>
        <dbReference type="PROSITE" id="PS50020"/>
    </source>
</evidence>
<keyword evidence="7" id="KW-1185">Reference proteome</keyword>
<protein>
    <submittedName>
        <fullName evidence="6">Amyloid beta A4 protein-binding family B member 1</fullName>
    </submittedName>
</protein>
<dbReference type="AlphaFoldDB" id="A0A091D3H7"/>
<feature type="compositionally biased region" description="Acidic residues" evidence="3">
    <location>
        <begin position="169"/>
        <end position="185"/>
    </location>
</feature>
<dbReference type="InterPro" id="IPR011993">
    <property type="entry name" value="PH-like_dom_sf"/>
</dbReference>
<feature type="domain" description="WW" evidence="5">
    <location>
        <begin position="323"/>
        <end position="355"/>
    </location>
</feature>
<sequence>MISPSHSTGSARAMSVPSSLSQSAINANSHGGPALSLPLPLHAAHNQLLNAKLQATAVGPKDLCSAMGEGGGPEPGPANAKWLKEGQNQLRRAATAHRDQNRNVTLTLAEEASQDPETAPLGPKGLMHLYSELELSAHNAANRGLRGPGLIISTQEHRPDEGEEKAAGEAEEDDEDEDDEEEEDLSSPPGLPETLESVEVPAGPQPLTDGPREHSKSASLLFGMRNSAASDEDSSWATLSQGSPSYGSPEDTVLPLGPVRIPGFPGNGEHVSNLGRSQLVLVRRLPRRRCSLAGPWQDFFLAIILQDSSPDSFWNPNAFETDSDLPAGWMRVQDTSGTYYWHIPTGTTQWEPPGRASPSQGSSPQEESQLTWTGFTHGEGFEDGEFWKDEPSEEASMELGLKEPEEGTLPFPTQSLSPEPLPQEEEKLPPRNANPGIKVCSQPTPTVQAGPLVCRTAPCAVLWGIWGLGELPSHSAGLRTESGAPLCLLPKCFAVRSLGWVEMTEEELAPGRSSVAVNNCIRQLSYHKNNLHDPMSGGWGEGKDLLLQLEDETLKLVEPQSQALLHAQPIISIRVWGVGRDSGRDFAYVARDKLTQMLKCHVFRCEAPAKNIATSLHEICSKARSLPLPGLAATFALQGCGWGCRVGIMAERRNARCLVNGLSLDHSKLVDVPFQVEFPAPKNELVQKFQVYYLGNVRVAKPVGVDVINGALESVLSSRSREQWTPSHVSVAPATLTISHQQTEALLGECRVRFLSFLAVGRDVHTFAFIMAAGPATFFCHMFWCEPNAASLSEAVQAACMLRYQKCLDARSQTSTSCLPAPPAESVARRVGWTVRRGVQSLWGSLKPKRLGAQTP</sequence>
<dbReference type="InterPro" id="IPR039576">
    <property type="entry name" value="APBB1/2/3"/>
</dbReference>
<evidence type="ECO:0000313" key="6">
    <source>
        <dbReference type="EMBL" id="KFO24725.1"/>
    </source>
</evidence>
<dbReference type="SMART" id="SM00462">
    <property type="entry name" value="PTB"/>
    <property type="match status" value="2"/>
</dbReference>
<dbReference type="Pfam" id="PF00397">
    <property type="entry name" value="WW"/>
    <property type="match status" value="1"/>
</dbReference>
<dbReference type="Pfam" id="PF00640">
    <property type="entry name" value="PID"/>
    <property type="match status" value="2"/>
</dbReference>
<dbReference type="PANTHER" id="PTHR14058">
    <property type="entry name" value="AMYLOID BETA A4 PRECURSOR PROTEIN-BINDING FAMILY B"/>
    <property type="match status" value="1"/>
</dbReference>
<dbReference type="FunFam" id="2.30.29.30:FF:000019">
    <property type="entry name" value="Amyloid beta (A4) precursor protein-binding, family B, member 1 (Fe65)"/>
    <property type="match status" value="1"/>
</dbReference>
<dbReference type="Proteomes" id="UP000028990">
    <property type="component" value="Unassembled WGS sequence"/>
</dbReference>
<dbReference type="Gene3D" id="2.20.70.10">
    <property type="match status" value="1"/>
</dbReference>
<dbReference type="FunFam" id="2.30.29.30:FF:000034">
    <property type="entry name" value="amyloid beta A4 precursor protein-binding family B member 2"/>
    <property type="match status" value="1"/>
</dbReference>
<dbReference type="SUPFAM" id="SSF51045">
    <property type="entry name" value="WW domain"/>
    <property type="match status" value="1"/>
</dbReference>
<dbReference type="EMBL" id="KN123504">
    <property type="protein sequence ID" value="KFO24725.1"/>
    <property type="molecule type" value="Genomic_DNA"/>
</dbReference>
<evidence type="ECO:0000256" key="1">
    <source>
        <dbReference type="ARBA" id="ARBA00022553"/>
    </source>
</evidence>
<evidence type="ECO:0000256" key="2">
    <source>
        <dbReference type="ARBA" id="ARBA00022737"/>
    </source>
</evidence>
<dbReference type="STRING" id="885580.ENSFDAP00000003021"/>
<feature type="region of interest" description="Disordered" evidence="3">
    <location>
        <begin position="390"/>
        <end position="428"/>
    </location>
</feature>
<feature type="domain" description="PID" evidence="4">
    <location>
        <begin position="688"/>
        <end position="845"/>
    </location>
</feature>
<organism evidence="6 7">
    <name type="scientific">Fukomys damarensis</name>
    <name type="common">Damaraland mole rat</name>
    <name type="synonym">Cryptomys damarensis</name>
    <dbReference type="NCBI Taxonomy" id="885580"/>
    <lineage>
        <taxon>Eukaryota</taxon>
        <taxon>Metazoa</taxon>
        <taxon>Chordata</taxon>
        <taxon>Craniata</taxon>
        <taxon>Vertebrata</taxon>
        <taxon>Euteleostomi</taxon>
        <taxon>Mammalia</taxon>
        <taxon>Eutheria</taxon>
        <taxon>Euarchontoglires</taxon>
        <taxon>Glires</taxon>
        <taxon>Rodentia</taxon>
        <taxon>Hystricomorpha</taxon>
        <taxon>Bathyergidae</taxon>
        <taxon>Fukomys</taxon>
    </lineage>
</organism>
<feature type="region of interest" description="Disordered" evidence="3">
    <location>
        <begin position="346"/>
        <end position="369"/>
    </location>
</feature>
<dbReference type="InterPro" id="IPR006020">
    <property type="entry name" value="PTB/PI_dom"/>
</dbReference>
<accession>A0A091D3H7</accession>
<feature type="compositionally biased region" description="Basic and acidic residues" evidence="3">
    <location>
        <begin position="155"/>
        <end position="168"/>
    </location>
</feature>
<dbReference type="CDD" id="cd01271">
    <property type="entry name" value="PTB2_Fe65"/>
    <property type="match status" value="1"/>
</dbReference>
<feature type="domain" description="PID" evidence="4">
    <location>
        <begin position="493"/>
        <end position="621"/>
    </location>
</feature>
<evidence type="ECO:0000313" key="7">
    <source>
        <dbReference type="Proteomes" id="UP000028990"/>
    </source>
</evidence>
<dbReference type="GO" id="GO:0005634">
    <property type="term" value="C:nucleus"/>
    <property type="evidence" value="ECO:0007669"/>
    <property type="project" value="TreeGrafter"/>
</dbReference>
<dbReference type="InterPro" id="IPR036020">
    <property type="entry name" value="WW_dom_sf"/>
</dbReference>
<dbReference type="GO" id="GO:0005737">
    <property type="term" value="C:cytoplasm"/>
    <property type="evidence" value="ECO:0007669"/>
    <property type="project" value="TreeGrafter"/>
</dbReference>
<keyword evidence="1" id="KW-0597">Phosphoprotein</keyword>
<proteinExistence type="predicted"/>
<dbReference type="Gene3D" id="2.30.29.30">
    <property type="entry name" value="Pleckstrin-homology domain (PH domain)/Phosphotyrosine-binding domain (PTB)"/>
    <property type="match status" value="2"/>
</dbReference>
<dbReference type="PANTHER" id="PTHR14058:SF5">
    <property type="entry name" value="AMYLOID BETA PRECURSOR PROTEIN BINDING FAMILY B MEMBER 1"/>
    <property type="match status" value="1"/>
</dbReference>
<gene>
    <name evidence="6" type="ORF">H920_13876</name>
</gene>
<dbReference type="CDD" id="cd01272">
    <property type="entry name" value="PTB1_Fe65"/>
    <property type="match status" value="1"/>
</dbReference>
<feature type="region of interest" description="Disordered" evidence="3">
    <location>
        <begin position="152"/>
        <end position="215"/>
    </location>
</feature>
<dbReference type="PROSITE" id="PS50020">
    <property type="entry name" value="WW_DOMAIN_2"/>
    <property type="match status" value="1"/>
</dbReference>
<dbReference type="InterPro" id="IPR001202">
    <property type="entry name" value="WW_dom"/>
</dbReference>
<dbReference type="FunFam" id="2.20.70.10:FF:000003">
    <property type="entry name" value="amyloid beta A4 precursor protein-binding family B member 2"/>
    <property type="match status" value="1"/>
</dbReference>